<keyword evidence="1" id="KW-0472">Membrane</keyword>
<evidence type="ECO:0000313" key="4">
    <source>
        <dbReference type="Proteomes" id="UP000297703"/>
    </source>
</evidence>
<keyword evidence="2" id="KW-0732">Signal</keyword>
<accession>A0A4D9F6Q6</accession>
<feature type="transmembrane region" description="Helical" evidence="1">
    <location>
        <begin position="87"/>
        <end position="107"/>
    </location>
</feature>
<reference evidence="3 4" key="2">
    <citation type="submission" date="2019-04" db="EMBL/GenBank/DDBJ databases">
        <title>The genome sequence of big-headed turtle.</title>
        <authorList>
            <person name="Gong S."/>
        </authorList>
    </citation>
    <scope>NUCLEOTIDE SEQUENCE [LARGE SCALE GENOMIC DNA]</scope>
    <source>
        <strain evidence="3">DO16091913</strain>
        <tissue evidence="3">Muscle</tissue>
    </source>
</reference>
<keyword evidence="4" id="KW-1185">Reference proteome</keyword>
<name>A0A4D9F6Q6_9SAUR</name>
<keyword evidence="1" id="KW-0812">Transmembrane</keyword>
<feature type="chain" id="PRO_5020038863" evidence="2">
    <location>
        <begin position="20"/>
        <end position="129"/>
    </location>
</feature>
<proteinExistence type="predicted"/>
<keyword evidence="1" id="KW-1133">Transmembrane helix</keyword>
<evidence type="ECO:0000256" key="2">
    <source>
        <dbReference type="SAM" id="SignalP"/>
    </source>
</evidence>
<dbReference type="AlphaFoldDB" id="A0A4D9F6Q6"/>
<gene>
    <name evidence="3" type="ORF">DR999_PMT00435</name>
</gene>
<sequence length="129" mass="14819">MLNFSLRLCIMLQLSVYEGGKDKAPLFWEAPPLISYSKDISEGDHFNNDSAINAECLLYVSKWTPMCLSKCVSERANKFTWPVSTSFLDFIFSIGINSNILFCLAFFSSKIKRKYFDKCPTVFRKIKTT</sequence>
<reference evidence="3 4" key="1">
    <citation type="submission" date="2019-04" db="EMBL/GenBank/DDBJ databases">
        <title>Draft genome of the big-headed turtle Platysternon megacephalum.</title>
        <authorList>
            <person name="Gong S."/>
        </authorList>
    </citation>
    <scope>NUCLEOTIDE SEQUENCE [LARGE SCALE GENOMIC DNA]</scope>
    <source>
        <strain evidence="3">DO16091913</strain>
        <tissue evidence="3">Muscle</tissue>
    </source>
</reference>
<evidence type="ECO:0000256" key="1">
    <source>
        <dbReference type="SAM" id="Phobius"/>
    </source>
</evidence>
<protein>
    <submittedName>
        <fullName evidence="3">Protocadherin-8</fullName>
    </submittedName>
</protein>
<evidence type="ECO:0000313" key="3">
    <source>
        <dbReference type="EMBL" id="TFK16023.1"/>
    </source>
</evidence>
<dbReference type="EMBL" id="QXTE01000002">
    <property type="protein sequence ID" value="TFK16023.1"/>
    <property type="molecule type" value="Genomic_DNA"/>
</dbReference>
<comment type="caution">
    <text evidence="3">The sequence shown here is derived from an EMBL/GenBank/DDBJ whole genome shotgun (WGS) entry which is preliminary data.</text>
</comment>
<feature type="signal peptide" evidence="2">
    <location>
        <begin position="1"/>
        <end position="19"/>
    </location>
</feature>
<organism evidence="3 4">
    <name type="scientific">Platysternon megacephalum</name>
    <name type="common">big-headed turtle</name>
    <dbReference type="NCBI Taxonomy" id="55544"/>
    <lineage>
        <taxon>Eukaryota</taxon>
        <taxon>Metazoa</taxon>
        <taxon>Chordata</taxon>
        <taxon>Craniata</taxon>
        <taxon>Vertebrata</taxon>
        <taxon>Euteleostomi</taxon>
        <taxon>Archelosauria</taxon>
        <taxon>Testudinata</taxon>
        <taxon>Testudines</taxon>
        <taxon>Cryptodira</taxon>
        <taxon>Durocryptodira</taxon>
        <taxon>Testudinoidea</taxon>
        <taxon>Platysternidae</taxon>
        <taxon>Platysternon</taxon>
    </lineage>
</organism>
<dbReference type="Proteomes" id="UP000297703">
    <property type="component" value="Unassembled WGS sequence"/>
</dbReference>